<evidence type="ECO:0000256" key="1">
    <source>
        <dbReference type="ARBA" id="ARBA00022475"/>
    </source>
</evidence>
<evidence type="ECO:0000256" key="5">
    <source>
        <dbReference type="HAMAP-Rule" id="MF_02033"/>
    </source>
</evidence>
<evidence type="ECO:0000256" key="6">
    <source>
        <dbReference type="PIRNR" id="PIRNR003101"/>
    </source>
</evidence>
<keyword evidence="2 5" id="KW-0132">Cell division</keyword>
<evidence type="ECO:0000256" key="4">
    <source>
        <dbReference type="ARBA" id="ARBA00023306"/>
    </source>
</evidence>
<dbReference type="PATRIC" id="fig|46429.4.peg.363"/>
<dbReference type="Pfam" id="PF02491">
    <property type="entry name" value="SHS2_FTSA"/>
    <property type="match status" value="1"/>
</dbReference>
<comment type="function">
    <text evidence="5 6">Cell division protein that is involved in the assembly of the Z ring. May serve as a membrane anchor for the Z ring.</text>
</comment>
<keyword evidence="4 5" id="KW-0131">Cell cycle</keyword>
<protein>
    <recommendedName>
        <fullName evidence="5 6">Cell division protein FtsA</fullName>
    </recommendedName>
</protein>
<evidence type="ECO:0000313" key="9">
    <source>
        <dbReference type="Proteomes" id="UP000028411"/>
    </source>
</evidence>
<dbReference type="EMBL" id="JFHR01000002">
    <property type="protein sequence ID" value="KEQ55202.1"/>
    <property type="molecule type" value="Genomic_DNA"/>
</dbReference>
<accession>A0A081RJ29</accession>
<dbReference type="AlphaFoldDB" id="A0A081RJ29"/>
<dbReference type="SMART" id="SM00842">
    <property type="entry name" value="FtsA"/>
    <property type="match status" value="1"/>
</dbReference>
<evidence type="ECO:0000256" key="2">
    <source>
        <dbReference type="ARBA" id="ARBA00022618"/>
    </source>
</evidence>
<dbReference type="NCBIfam" id="TIGR01174">
    <property type="entry name" value="ftsA"/>
    <property type="match status" value="1"/>
</dbReference>
<proteinExistence type="inferred from homology"/>
<dbReference type="GO" id="GO:0032153">
    <property type="term" value="C:cell division site"/>
    <property type="evidence" value="ECO:0007669"/>
    <property type="project" value="UniProtKB-UniRule"/>
</dbReference>
<reference evidence="8 9" key="1">
    <citation type="submission" date="2014-02" db="EMBL/GenBank/DDBJ databases">
        <title>Whole genome sequence of Sphingobium chlorophenolicum NBRC 16172.</title>
        <authorList>
            <person name="Gan H.M."/>
            <person name="Gan H.Y."/>
            <person name="Chew T.H."/>
            <person name="Savka M.A."/>
        </authorList>
    </citation>
    <scope>NUCLEOTIDE SEQUENCE [LARGE SCALE GENOMIC DNA]</scope>
    <source>
        <strain evidence="8 9">NBRC 16172</strain>
    </source>
</reference>
<dbReference type="GO" id="GO:0043093">
    <property type="term" value="P:FtsZ-dependent cytokinesis"/>
    <property type="evidence" value="ECO:0007669"/>
    <property type="project" value="UniProtKB-UniRule"/>
</dbReference>
<keyword evidence="1 5" id="KW-1003">Cell membrane</keyword>
<dbReference type="RefSeq" id="WP_037446636.1">
    <property type="nucleotide sequence ID" value="NZ_JFHR01000002.1"/>
</dbReference>
<dbReference type="CDD" id="cd24048">
    <property type="entry name" value="ASKHA_NBD_FtsA"/>
    <property type="match status" value="1"/>
</dbReference>
<gene>
    <name evidence="5" type="primary">ftsA</name>
    <name evidence="8" type="ORF">BV95_00365</name>
</gene>
<name>A0A081RJ29_SPHCR</name>
<feature type="domain" description="SHS2" evidence="7">
    <location>
        <begin position="10"/>
        <end position="196"/>
    </location>
</feature>
<keyword evidence="3 5" id="KW-0472">Membrane</keyword>
<evidence type="ECO:0000313" key="8">
    <source>
        <dbReference type="EMBL" id="KEQ55202.1"/>
    </source>
</evidence>
<dbReference type="InterPro" id="IPR050696">
    <property type="entry name" value="FtsA/MreB"/>
</dbReference>
<sequence length="428" mass="45095">MAQPKVEKFVTAIDIGSWKVSALIAGRTENGELAILGTGQRESRGVRRGFIADMERTELAVRETVEQAERVAGTNIEDVWVSFSGGSLVSDVVTVERDMGGYRVEQADIDDLLTTGQQGIDPEGRVVLHAQPTCFTINGRVPVKKPLGMHADLLGVDIHVVLADGAPLANLDLCVRGAYLNVNSIVASPIATGLACLSEEERDLGVALVELGAGVTNVSLYAGGMLVGLHSIPIGASDITDDIASAFGIRRSQAERIKCFYGSAMQNRRDFRDMIEIATPHGDVAIPGQSAGPNADGGKITRAALVAVICERLNQIMVEVNAALAGMGFNTPTGRQVVLTGGGAEMKGIADYAQGALGRAVRIGRPRGLAALPEAHSGPAFATLAGLALYGASNPVDLRTIAPAPQTVHRISAPAWWQRMVKAMKTNY</sequence>
<comment type="subunit">
    <text evidence="5">Self-interacts. Interacts with FtsZ.</text>
</comment>
<dbReference type="eggNOG" id="COG0849">
    <property type="taxonomic scope" value="Bacteria"/>
</dbReference>
<organism evidence="8 9">
    <name type="scientific">Sphingobium chlorophenolicum</name>
    <dbReference type="NCBI Taxonomy" id="46429"/>
    <lineage>
        <taxon>Bacteria</taxon>
        <taxon>Pseudomonadati</taxon>
        <taxon>Pseudomonadota</taxon>
        <taxon>Alphaproteobacteria</taxon>
        <taxon>Sphingomonadales</taxon>
        <taxon>Sphingomonadaceae</taxon>
        <taxon>Sphingobium</taxon>
    </lineage>
</organism>
<dbReference type="GO" id="GO:0009898">
    <property type="term" value="C:cytoplasmic side of plasma membrane"/>
    <property type="evidence" value="ECO:0007669"/>
    <property type="project" value="UniProtKB-UniRule"/>
</dbReference>
<dbReference type="Proteomes" id="UP000028411">
    <property type="component" value="Unassembled WGS sequence"/>
</dbReference>
<dbReference type="PIRSF" id="PIRSF003101">
    <property type="entry name" value="FtsA"/>
    <property type="match status" value="1"/>
</dbReference>
<comment type="caution">
    <text evidence="8">The sequence shown here is derived from an EMBL/GenBank/DDBJ whole genome shotgun (WGS) entry which is preliminary data.</text>
</comment>
<dbReference type="Pfam" id="PF14450">
    <property type="entry name" value="FtsA"/>
    <property type="match status" value="1"/>
</dbReference>
<dbReference type="OrthoDB" id="9810567at2"/>
<evidence type="ECO:0000256" key="3">
    <source>
        <dbReference type="ARBA" id="ARBA00023136"/>
    </source>
</evidence>
<evidence type="ECO:0000259" key="7">
    <source>
        <dbReference type="SMART" id="SM00842"/>
    </source>
</evidence>
<dbReference type="InterPro" id="IPR020823">
    <property type="entry name" value="Cell_div_FtsA"/>
</dbReference>
<dbReference type="PANTHER" id="PTHR32432:SF4">
    <property type="entry name" value="CELL DIVISION PROTEIN FTSA"/>
    <property type="match status" value="1"/>
</dbReference>
<dbReference type="PANTHER" id="PTHR32432">
    <property type="entry name" value="CELL DIVISION PROTEIN FTSA-RELATED"/>
    <property type="match status" value="1"/>
</dbReference>
<dbReference type="Gene3D" id="3.30.420.40">
    <property type="match status" value="2"/>
</dbReference>
<dbReference type="InterPro" id="IPR043129">
    <property type="entry name" value="ATPase_NBD"/>
</dbReference>
<comment type="similarity">
    <text evidence="5 6">Belongs to the FtsA/MreB family.</text>
</comment>
<dbReference type="SUPFAM" id="SSF53067">
    <property type="entry name" value="Actin-like ATPase domain"/>
    <property type="match status" value="2"/>
</dbReference>
<dbReference type="InterPro" id="IPR003494">
    <property type="entry name" value="SHS2_FtsA"/>
</dbReference>
<comment type="subcellular location">
    <subcellularLocation>
        <location evidence="5">Cell membrane</location>
        <topology evidence="5">Peripheral membrane protein</topology>
        <orientation evidence="5">Cytoplasmic side</orientation>
    </subcellularLocation>
    <text evidence="5">Localizes to the Z ring in an FtsZ-dependent manner. Targeted to the membrane through a conserved C-terminal amphipathic helix.</text>
</comment>
<dbReference type="HAMAP" id="MF_02033">
    <property type="entry name" value="FtsA"/>
    <property type="match status" value="1"/>
</dbReference>